<dbReference type="EMBL" id="AGNL01020912">
    <property type="protein sequence ID" value="EJK60572.1"/>
    <property type="molecule type" value="Genomic_DNA"/>
</dbReference>
<dbReference type="InterPro" id="IPR002893">
    <property type="entry name" value="Znf_MYND"/>
</dbReference>
<accession>K0SQC9</accession>
<dbReference type="eggNOG" id="ENOG502RZ2E">
    <property type="taxonomic scope" value="Eukaryota"/>
</dbReference>
<dbReference type="InterPro" id="IPR011990">
    <property type="entry name" value="TPR-like_helical_dom_sf"/>
</dbReference>
<dbReference type="PROSITE" id="PS01360">
    <property type="entry name" value="ZF_MYND_1"/>
    <property type="match status" value="1"/>
</dbReference>
<evidence type="ECO:0000259" key="7">
    <source>
        <dbReference type="PROSITE" id="PS50865"/>
    </source>
</evidence>
<dbReference type="OrthoDB" id="193263at2759"/>
<evidence type="ECO:0000256" key="3">
    <source>
        <dbReference type="ARBA" id="ARBA00022833"/>
    </source>
</evidence>
<feature type="domain" description="MYND-type" evidence="7">
    <location>
        <begin position="307"/>
        <end position="348"/>
    </location>
</feature>
<dbReference type="SMART" id="SM00671">
    <property type="entry name" value="SEL1"/>
    <property type="match status" value="2"/>
</dbReference>
<keyword evidence="2 5" id="KW-0863">Zinc-finger</keyword>
<keyword evidence="9" id="KW-1185">Reference proteome</keyword>
<dbReference type="SUPFAM" id="SSF81901">
    <property type="entry name" value="HCP-like"/>
    <property type="match status" value="1"/>
</dbReference>
<dbReference type="PANTHER" id="PTHR11102">
    <property type="entry name" value="SEL-1-LIKE PROTEIN"/>
    <property type="match status" value="1"/>
</dbReference>
<proteinExistence type="inferred from homology"/>
<evidence type="ECO:0000256" key="6">
    <source>
        <dbReference type="SAM" id="MobiDB-lite"/>
    </source>
</evidence>
<dbReference type="GO" id="GO:0008270">
    <property type="term" value="F:zinc ion binding"/>
    <property type="evidence" value="ECO:0007669"/>
    <property type="project" value="UniProtKB-KW"/>
</dbReference>
<dbReference type="AlphaFoldDB" id="K0SQC9"/>
<gene>
    <name evidence="8" type="ORF">THAOC_19046</name>
</gene>
<dbReference type="Pfam" id="PF01753">
    <property type="entry name" value="zf-MYND"/>
    <property type="match status" value="1"/>
</dbReference>
<evidence type="ECO:0000256" key="5">
    <source>
        <dbReference type="PROSITE-ProRule" id="PRU00134"/>
    </source>
</evidence>
<dbReference type="PANTHER" id="PTHR11102:SF160">
    <property type="entry name" value="ERAD-ASSOCIATED E3 UBIQUITIN-PROTEIN LIGASE COMPONENT HRD3"/>
    <property type="match status" value="1"/>
</dbReference>
<protein>
    <recommendedName>
        <fullName evidence="7">MYND-type domain-containing protein</fullName>
    </recommendedName>
</protein>
<feature type="compositionally biased region" description="Polar residues" evidence="6">
    <location>
        <begin position="227"/>
        <end position="242"/>
    </location>
</feature>
<dbReference type="Gene3D" id="6.10.140.2220">
    <property type="match status" value="1"/>
</dbReference>
<dbReference type="InterPro" id="IPR050767">
    <property type="entry name" value="Sel1_AlgK"/>
</dbReference>
<comment type="caution">
    <text evidence="8">The sequence shown here is derived from an EMBL/GenBank/DDBJ whole genome shotgun (WGS) entry which is preliminary data.</text>
</comment>
<evidence type="ECO:0000313" key="9">
    <source>
        <dbReference type="Proteomes" id="UP000266841"/>
    </source>
</evidence>
<feature type="region of interest" description="Disordered" evidence="6">
    <location>
        <begin position="214"/>
        <end position="282"/>
    </location>
</feature>
<feature type="region of interest" description="Disordered" evidence="6">
    <location>
        <begin position="127"/>
        <end position="179"/>
    </location>
</feature>
<evidence type="ECO:0000256" key="4">
    <source>
        <dbReference type="ARBA" id="ARBA00038101"/>
    </source>
</evidence>
<feature type="non-terminal residue" evidence="8">
    <location>
        <position position="533"/>
    </location>
</feature>
<evidence type="ECO:0000313" key="8">
    <source>
        <dbReference type="EMBL" id="EJK60572.1"/>
    </source>
</evidence>
<name>K0SQC9_THAOC</name>
<sequence length="533" mass="58765">MERGNRDRAVKHWLISAKMGHKESVEKIKRAFKVGLATKEQYAQALKGYQYAVEQMNHSGCLGPLILSPTKRSACLEWTRPRLLTLGSTITLTKRSTPAAGHRPHRHLSQRSNLISAAALPVVPEILSSRTPPHGPRDPRPRLSLLDTPRSLPFPSSAYRAPPGPKVAPQEVASPAPPPIARKDHYLEAGCWGSSTRFSRRTAWAEYDAQMQTVSRPFPLPGPLRSSFPQRSLRSVSTQTSRAGAGLDGGDRQTRSQRFGSAKARPRPPLPDHPTPGGANNTRTPCDIILNLTMSCVPVAGDDDGVCANCGKQGSDTFKLKNCTACRLVKYCGVDCQRAHRRLHKKACKQRAAELKDEQLYSQGHERMEVDFCPICTLPIPLPTHEHSGFNVCCMKRICYGCDIAAKKRGTNDCAFCRTASPDNEANGLTMVMDRVTKKDPEGINFLAEQYFFGQLGLQKDMRKAVELYSEAAELGSVETLFSLGNAYFLGEGAKEDKKKAVQLWSKAAMQGHAESRHNLGAIEMERGNRDRA</sequence>
<keyword evidence="3" id="KW-0862">Zinc</keyword>
<dbReference type="Gene3D" id="1.25.40.10">
    <property type="entry name" value="Tetratricopeptide repeat domain"/>
    <property type="match status" value="1"/>
</dbReference>
<dbReference type="PROSITE" id="PS50865">
    <property type="entry name" value="ZF_MYND_2"/>
    <property type="match status" value="1"/>
</dbReference>
<dbReference type="InterPro" id="IPR006597">
    <property type="entry name" value="Sel1-like"/>
</dbReference>
<keyword evidence="1" id="KW-0479">Metal-binding</keyword>
<organism evidence="8 9">
    <name type="scientific">Thalassiosira oceanica</name>
    <name type="common">Marine diatom</name>
    <dbReference type="NCBI Taxonomy" id="159749"/>
    <lineage>
        <taxon>Eukaryota</taxon>
        <taxon>Sar</taxon>
        <taxon>Stramenopiles</taxon>
        <taxon>Ochrophyta</taxon>
        <taxon>Bacillariophyta</taxon>
        <taxon>Coscinodiscophyceae</taxon>
        <taxon>Thalassiosirophycidae</taxon>
        <taxon>Thalassiosirales</taxon>
        <taxon>Thalassiosiraceae</taxon>
        <taxon>Thalassiosira</taxon>
    </lineage>
</organism>
<dbReference type="Pfam" id="PF08238">
    <property type="entry name" value="Sel1"/>
    <property type="match status" value="3"/>
</dbReference>
<evidence type="ECO:0000256" key="1">
    <source>
        <dbReference type="ARBA" id="ARBA00022723"/>
    </source>
</evidence>
<dbReference type="Proteomes" id="UP000266841">
    <property type="component" value="Unassembled WGS sequence"/>
</dbReference>
<comment type="similarity">
    <text evidence="4">Belongs to the sel-1 family.</text>
</comment>
<evidence type="ECO:0000256" key="2">
    <source>
        <dbReference type="ARBA" id="ARBA00022771"/>
    </source>
</evidence>
<reference evidence="8 9" key="1">
    <citation type="journal article" date="2012" name="Genome Biol.">
        <title>Genome and low-iron response of an oceanic diatom adapted to chronic iron limitation.</title>
        <authorList>
            <person name="Lommer M."/>
            <person name="Specht M."/>
            <person name="Roy A.S."/>
            <person name="Kraemer L."/>
            <person name="Andreson R."/>
            <person name="Gutowska M.A."/>
            <person name="Wolf J."/>
            <person name="Bergner S.V."/>
            <person name="Schilhabel M.B."/>
            <person name="Klostermeier U.C."/>
            <person name="Beiko R.G."/>
            <person name="Rosenstiel P."/>
            <person name="Hippler M."/>
            <person name="Laroche J."/>
        </authorList>
    </citation>
    <scope>NUCLEOTIDE SEQUENCE [LARGE SCALE GENOMIC DNA]</scope>
    <source>
        <strain evidence="8 9">CCMP1005</strain>
    </source>
</reference>
<dbReference type="SUPFAM" id="SSF144232">
    <property type="entry name" value="HIT/MYND zinc finger-like"/>
    <property type="match status" value="1"/>
</dbReference>